<keyword evidence="1" id="KW-0805">Transcription regulation</keyword>
<dbReference type="InterPro" id="IPR036271">
    <property type="entry name" value="Tet_transcr_reg_TetR-rel_C_sf"/>
</dbReference>
<dbReference type="Gene3D" id="1.10.10.60">
    <property type="entry name" value="Homeodomain-like"/>
    <property type="match status" value="1"/>
</dbReference>
<evidence type="ECO:0000259" key="5">
    <source>
        <dbReference type="PROSITE" id="PS50977"/>
    </source>
</evidence>
<keyword evidence="7" id="KW-1185">Reference proteome</keyword>
<dbReference type="Proteomes" id="UP000256485">
    <property type="component" value="Unassembled WGS sequence"/>
</dbReference>
<proteinExistence type="predicted"/>
<dbReference type="InterPro" id="IPR001647">
    <property type="entry name" value="HTH_TetR"/>
</dbReference>
<dbReference type="PANTHER" id="PTHR30055">
    <property type="entry name" value="HTH-TYPE TRANSCRIPTIONAL REGULATOR RUTR"/>
    <property type="match status" value="1"/>
</dbReference>
<dbReference type="GO" id="GO:0045892">
    <property type="term" value="P:negative regulation of DNA-templated transcription"/>
    <property type="evidence" value="ECO:0007669"/>
    <property type="project" value="InterPro"/>
</dbReference>
<dbReference type="Gene3D" id="1.10.357.10">
    <property type="entry name" value="Tetracycline Repressor, domain 2"/>
    <property type="match status" value="1"/>
</dbReference>
<dbReference type="SUPFAM" id="SSF46689">
    <property type="entry name" value="Homeodomain-like"/>
    <property type="match status" value="1"/>
</dbReference>
<dbReference type="AlphaFoldDB" id="A0A3D9V5T1"/>
<feature type="DNA-binding region" description="H-T-H motif" evidence="4">
    <location>
        <begin position="50"/>
        <end position="69"/>
    </location>
</feature>
<accession>A0A3D9V5T1</accession>
<feature type="domain" description="HTH tetR-type" evidence="5">
    <location>
        <begin position="27"/>
        <end position="87"/>
    </location>
</feature>
<dbReference type="InterPro" id="IPR050109">
    <property type="entry name" value="HTH-type_TetR-like_transc_reg"/>
</dbReference>
<dbReference type="InterPro" id="IPR009057">
    <property type="entry name" value="Homeodomain-like_sf"/>
</dbReference>
<evidence type="ECO:0000256" key="4">
    <source>
        <dbReference type="PROSITE-ProRule" id="PRU00335"/>
    </source>
</evidence>
<dbReference type="Pfam" id="PF00440">
    <property type="entry name" value="TetR_N"/>
    <property type="match status" value="1"/>
</dbReference>
<dbReference type="PROSITE" id="PS50977">
    <property type="entry name" value="HTH_TETR_2"/>
    <property type="match status" value="1"/>
</dbReference>
<dbReference type="RefSeq" id="WP_115850317.1">
    <property type="nucleotide sequence ID" value="NZ_QTUC01000001.1"/>
</dbReference>
<sequence length="259" mass="28815">MVEEELPGRLVRLWRLRSEPRLGRPAELDVERIVRTAVDLADRDGLAGATLPKIARELGVTTMALYRHVGSKDELVVLMSDYAYGQPPTLHVDDGRWREGLRQWASAMAVVLRRHPWLAYVPISNPPSGPHAIAWMDAGLTALRETGLDWLEKVGILSLLGGYVRSAIQLSLDLASGRRETGVDQAQVERDYARAMERLVDPERFPEAARLFASSVFERQPVGEPVEVADREFEFGLNLILDGVAAAIEAARRRDTTDG</sequence>
<organism evidence="6 7">
    <name type="scientific">Thermasporomyces composti</name>
    <dbReference type="NCBI Taxonomy" id="696763"/>
    <lineage>
        <taxon>Bacteria</taxon>
        <taxon>Bacillati</taxon>
        <taxon>Actinomycetota</taxon>
        <taxon>Actinomycetes</taxon>
        <taxon>Propionibacteriales</taxon>
        <taxon>Nocardioidaceae</taxon>
        <taxon>Thermasporomyces</taxon>
    </lineage>
</organism>
<comment type="caution">
    <text evidence="6">The sequence shown here is derived from an EMBL/GenBank/DDBJ whole genome shotgun (WGS) entry which is preliminary data.</text>
</comment>
<dbReference type="InterPro" id="IPR004111">
    <property type="entry name" value="Repressor_TetR_C"/>
</dbReference>
<dbReference type="GO" id="GO:0003700">
    <property type="term" value="F:DNA-binding transcription factor activity"/>
    <property type="evidence" value="ECO:0007669"/>
    <property type="project" value="TreeGrafter"/>
</dbReference>
<dbReference type="PRINTS" id="PR00455">
    <property type="entry name" value="HTHTETR"/>
</dbReference>
<dbReference type="Pfam" id="PF02909">
    <property type="entry name" value="TetR_C_1"/>
    <property type="match status" value="1"/>
</dbReference>
<keyword evidence="2 4" id="KW-0238">DNA-binding</keyword>
<evidence type="ECO:0000313" key="7">
    <source>
        <dbReference type="Proteomes" id="UP000256485"/>
    </source>
</evidence>
<evidence type="ECO:0000256" key="1">
    <source>
        <dbReference type="ARBA" id="ARBA00023015"/>
    </source>
</evidence>
<dbReference type="SUPFAM" id="SSF48498">
    <property type="entry name" value="Tetracyclin repressor-like, C-terminal domain"/>
    <property type="match status" value="1"/>
</dbReference>
<gene>
    <name evidence="6" type="ORF">DFJ64_2151</name>
</gene>
<evidence type="ECO:0000256" key="2">
    <source>
        <dbReference type="ARBA" id="ARBA00023125"/>
    </source>
</evidence>
<protein>
    <submittedName>
        <fullName evidence="6">TetR family transcriptional regulator</fullName>
    </submittedName>
</protein>
<reference evidence="6 7" key="1">
    <citation type="submission" date="2018-08" db="EMBL/GenBank/DDBJ databases">
        <title>Sequencing the genomes of 1000 actinobacteria strains.</title>
        <authorList>
            <person name="Klenk H.-P."/>
        </authorList>
    </citation>
    <scope>NUCLEOTIDE SEQUENCE [LARGE SCALE GENOMIC DNA]</scope>
    <source>
        <strain evidence="6 7">DSM 22891</strain>
    </source>
</reference>
<dbReference type="PANTHER" id="PTHR30055:SF151">
    <property type="entry name" value="TRANSCRIPTIONAL REGULATORY PROTEIN"/>
    <property type="match status" value="1"/>
</dbReference>
<evidence type="ECO:0000313" key="6">
    <source>
        <dbReference type="EMBL" id="REF36726.1"/>
    </source>
</evidence>
<dbReference type="EMBL" id="QTUC01000001">
    <property type="protein sequence ID" value="REF36726.1"/>
    <property type="molecule type" value="Genomic_DNA"/>
</dbReference>
<name>A0A3D9V5T1_THECX</name>
<dbReference type="GO" id="GO:0000976">
    <property type="term" value="F:transcription cis-regulatory region binding"/>
    <property type="evidence" value="ECO:0007669"/>
    <property type="project" value="TreeGrafter"/>
</dbReference>
<dbReference type="OrthoDB" id="329481at2"/>
<evidence type="ECO:0000256" key="3">
    <source>
        <dbReference type="ARBA" id="ARBA00023163"/>
    </source>
</evidence>
<keyword evidence="3" id="KW-0804">Transcription</keyword>